<gene>
    <name evidence="9" type="primary">trmB</name>
    <name evidence="10" type="ORF">FC89_GL000014</name>
</gene>
<reference evidence="10 11" key="1">
    <citation type="journal article" date="2015" name="Genome Announc.">
        <title>Expanding the biotechnology potential of lactobacilli through comparative genomics of 213 strains and associated genera.</title>
        <authorList>
            <person name="Sun Z."/>
            <person name="Harris H.M."/>
            <person name="McCann A."/>
            <person name="Guo C."/>
            <person name="Argimon S."/>
            <person name="Zhang W."/>
            <person name="Yang X."/>
            <person name="Jeffery I.B."/>
            <person name="Cooney J.C."/>
            <person name="Kagawa T.F."/>
            <person name="Liu W."/>
            <person name="Song Y."/>
            <person name="Salvetti E."/>
            <person name="Wrobel A."/>
            <person name="Rasinkangas P."/>
            <person name="Parkhill J."/>
            <person name="Rea M.C."/>
            <person name="O'Sullivan O."/>
            <person name="Ritari J."/>
            <person name="Douillard F.P."/>
            <person name="Paul Ross R."/>
            <person name="Yang R."/>
            <person name="Briner A.E."/>
            <person name="Felis G.E."/>
            <person name="de Vos W.M."/>
            <person name="Barrangou R."/>
            <person name="Klaenhammer T.R."/>
            <person name="Caufield P.W."/>
            <person name="Cui Y."/>
            <person name="Zhang H."/>
            <person name="O'Toole P.W."/>
        </authorList>
    </citation>
    <scope>NUCLEOTIDE SEQUENCE [LARGE SCALE GENOMIC DNA]</scope>
    <source>
        <strain evidence="10 11">DSM 18630</strain>
    </source>
</reference>
<dbReference type="PATRIC" id="fig|1423750.3.peg.14"/>
<feature type="binding site" evidence="9">
    <location>
        <begin position="194"/>
        <end position="197"/>
    </location>
    <ligand>
        <name>substrate</name>
    </ligand>
</feature>
<dbReference type="SUPFAM" id="SSF53335">
    <property type="entry name" value="S-adenosyl-L-methionine-dependent methyltransferases"/>
    <property type="match status" value="1"/>
</dbReference>
<evidence type="ECO:0000256" key="3">
    <source>
        <dbReference type="ARBA" id="ARBA00022603"/>
    </source>
</evidence>
<dbReference type="Pfam" id="PF02390">
    <property type="entry name" value="Methyltransf_4"/>
    <property type="match status" value="1"/>
</dbReference>
<name>A0A0R1VP07_9LACO</name>
<dbReference type="InterPro" id="IPR003358">
    <property type="entry name" value="tRNA_(Gua-N-7)_MeTrfase_Trmb"/>
</dbReference>
<feature type="binding site" evidence="9">
    <location>
        <position position="69"/>
    </location>
    <ligand>
        <name>S-adenosyl-L-methionine</name>
        <dbReference type="ChEBI" id="CHEBI:59789"/>
    </ligand>
</feature>
<dbReference type="InterPro" id="IPR055361">
    <property type="entry name" value="tRNA_methyltr_TrmB_bact"/>
</dbReference>
<comment type="pathway">
    <text evidence="7 9">tRNA modification; N(7)-methylguanine-tRNA biosynthesis.</text>
</comment>
<evidence type="ECO:0000313" key="10">
    <source>
        <dbReference type="EMBL" id="KRM07576.1"/>
    </source>
</evidence>
<comment type="caution">
    <text evidence="9">Lacks conserved residue(s) required for the propagation of feature annotation.</text>
</comment>
<sequence length="220" mass="25262">MRLRNKPWAKPLIAANPDLIVTDPAALKGTWQSRFSRSAPLYLEIGMGKGNFIIEMAKQHPENNYLGMEVQTTVAAIVLKKLLAQSAPLPNLQLIVGDGRLLTEFFAENEITGIYLNFSDPWPKKKQAKRRLTYHTFLQQYRQVLVKNGQIEFKTDNQGLFEFSLQSMNNFGMYFVGVWLNLHQSEENENNVLTEYEAKFSQKGQPIYKVTARFNCSTEH</sequence>
<dbReference type="HAMAP" id="MF_01057">
    <property type="entry name" value="tRNA_methyltr_TrmB"/>
    <property type="match status" value="1"/>
</dbReference>
<keyword evidence="4 9" id="KW-0808">Transferase</keyword>
<evidence type="ECO:0000256" key="8">
    <source>
        <dbReference type="ARBA" id="ARBA00060767"/>
    </source>
</evidence>
<dbReference type="GO" id="GO:0043527">
    <property type="term" value="C:tRNA methyltransferase complex"/>
    <property type="evidence" value="ECO:0007669"/>
    <property type="project" value="TreeGrafter"/>
</dbReference>
<evidence type="ECO:0000256" key="7">
    <source>
        <dbReference type="ARBA" id="ARBA00060552"/>
    </source>
</evidence>
<dbReference type="EC" id="2.1.1.33" evidence="9"/>
<dbReference type="PANTHER" id="PTHR23417:SF14">
    <property type="entry name" value="PENTACOTRIPEPTIDE-REPEAT REGION OF PRORP DOMAIN-CONTAINING PROTEIN"/>
    <property type="match status" value="1"/>
</dbReference>
<evidence type="ECO:0000313" key="11">
    <source>
        <dbReference type="Proteomes" id="UP000051451"/>
    </source>
</evidence>
<proteinExistence type="inferred from homology"/>
<dbReference type="EMBL" id="AZGB01000005">
    <property type="protein sequence ID" value="KRM07576.1"/>
    <property type="molecule type" value="Genomic_DNA"/>
</dbReference>
<keyword evidence="6 9" id="KW-0819">tRNA processing</keyword>
<evidence type="ECO:0000256" key="2">
    <source>
        <dbReference type="ARBA" id="ARBA00003015"/>
    </source>
</evidence>
<dbReference type="AlphaFoldDB" id="A0A0R1VP07"/>
<feature type="binding site" evidence="9">
    <location>
        <position position="44"/>
    </location>
    <ligand>
        <name>S-adenosyl-L-methionine</name>
        <dbReference type="ChEBI" id="CHEBI:59789"/>
    </ligand>
</feature>
<keyword evidence="5 9" id="KW-0949">S-adenosyl-L-methionine</keyword>
<dbReference type="NCBIfam" id="TIGR00091">
    <property type="entry name" value="tRNA (guanosine(46)-N7)-methyltransferase TrmB"/>
    <property type="match status" value="1"/>
</dbReference>
<dbReference type="InterPro" id="IPR029063">
    <property type="entry name" value="SAM-dependent_MTases_sf"/>
</dbReference>
<dbReference type="CDD" id="cd02440">
    <property type="entry name" value="AdoMet_MTases"/>
    <property type="match status" value="1"/>
</dbReference>
<evidence type="ECO:0000256" key="5">
    <source>
        <dbReference type="ARBA" id="ARBA00022691"/>
    </source>
</evidence>
<dbReference type="GeneID" id="98318081"/>
<dbReference type="STRING" id="1423750.FC89_GL000014"/>
<dbReference type="RefSeq" id="WP_057870823.1">
    <property type="nucleotide sequence ID" value="NZ_AZGB01000005.1"/>
</dbReference>
<comment type="catalytic activity">
    <reaction evidence="1 9">
        <text>guanosine(46) in tRNA + S-adenosyl-L-methionine = N(7)-methylguanosine(46) in tRNA + S-adenosyl-L-homocysteine</text>
        <dbReference type="Rhea" id="RHEA:42708"/>
        <dbReference type="Rhea" id="RHEA-COMP:10188"/>
        <dbReference type="Rhea" id="RHEA-COMP:10189"/>
        <dbReference type="ChEBI" id="CHEBI:57856"/>
        <dbReference type="ChEBI" id="CHEBI:59789"/>
        <dbReference type="ChEBI" id="CHEBI:74269"/>
        <dbReference type="ChEBI" id="CHEBI:74480"/>
        <dbReference type="EC" id="2.1.1.33"/>
    </reaction>
</comment>
<comment type="function">
    <text evidence="2 9">Catalyzes the formation of N(7)-methylguanine at position 46 (m7G46) in tRNA.</text>
</comment>
<evidence type="ECO:0000256" key="9">
    <source>
        <dbReference type="HAMAP-Rule" id="MF_01057"/>
    </source>
</evidence>
<keyword evidence="3 9" id="KW-0489">Methyltransferase</keyword>
<dbReference type="FunFam" id="3.40.50.150:FF:000035">
    <property type="entry name" value="tRNA (guanine-N(7)-)-methyltransferase"/>
    <property type="match status" value="1"/>
</dbReference>
<dbReference type="Proteomes" id="UP000051451">
    <property type="component" value="Unassembled WGS sequence"/>
</dbReference>
<dbReference type="Gene3D" id="3.40.50.150">
    <property type="entry name" value="Vaccinia Virus protein VP39"/>
    <property type="match status" value="1"/>
</dbReference>
<evidence type="ECO:0000256" key="1">
    <source>
        <dbReference type="ARBA" id="ARBA00000142"/>
    </source>
</evidence>
<dbReference type="GO" id="GO:0008176">
    <property type="term" value="F:tRNA (guanine(46)-N7)-methyltransferase activity"/>
    <property type="evidence" value="ECO:0007669"/>
    <property type="project" value="UniProtKB-UniRule"/>
</dbReference>
<keyword evidence="11" id="KW-1185">Reference proteome</keyword>
<dbReference type="PANTHER" id="PTHR23417">
    <property type="entry name" value="3-DEOXY-D-MANNO-OCTULOSONIC-ACID TRANSFERASE/TRNA GUANINE-N 7 - -METHYLTRANSFERASE"/>
    <property type="match status" value="1"/>
</dbReference>
<evidence type="ECO:0000256" key="4">
    <source>
        <dbReference type="ARBA" id="ARBA00022679"/>
    </source>
</evidence>
<feature type="binding site" evidence="9">
    <location>
        <position position="98"/>
    </location>
    <ligand>
        <name>S-adenosyl-L-methionine</name>
        <dbReference type="ChEBI" id="CHEBI:59789"/>
    </ligand>
</feature>
<dbReference type="OrthoDB" id="9802090at2"/>
<dbReference type="NCBIfam" id="NF001080">
    <property type="entry name" value="PRK00121.2-2"/>
    <property type="match status" value="1"/>
</dbReference>
<feature type="binding site" evidence="9">
    <location>
        <position position="124"/>
    </location>
    <ligand>
        <name>substrate</name>
    </ligand>
</feature>
<organism evidence="10 11">
    <name type="scientific">Liquorilactobacillus ghanensis DSM 18630</name>
    <dbReference type="NCBI Taxonomy" id="1423750"/>
    <lineage>
        <taxon>Bacteria</taxon>
        <taxon>Bacillati</taxon>
        <taxon>Bacillota</taxon>
        <taxon>Bacilli</taxon>
        <taxon>Lactobacillales</taxon>
        <taxon>Lactobacillaceae</taxon>
        <taxon>Liquorilactobacillus</taxon>
    </lineage>
</organism>
<feature type="binding site" evidence="9">
    <location>
        <position position="156"/>
    </location>
    <ligand>
        <name>substrate</name>
    </ligand>
</feature>
<comment type="similarity">
    <text evidence="8 9">Belongs to the class I-like SAM-binding methyltransferase superfamily. TrmB family.</text>
</comment>
<dbReference type="PROSITE" id="PS51625">
    <property type="entry name" value="SAM_MT_TRMB"/>
    <property type="match status" value="1"/>
</dbReference>
<protein>
    <recommendedName>
        <fullName evidence="9">tRNA (guanine-N(7)-)-methyltransferase</fullName>
        <ecNumber evidence="9">2.1.1.33</ecNumber>
    </recommendedName>
    <alternativeName>
        <fullName evidence="9">tRNA (guanine(46)-N(7))-methyltransferase</fullName>
    </alternativeName>
    <alternativeName>
        <fullName evidence="9">tRNA(m7G46)-methyltransferase</fullName>
    </alternativeName>
</protein>
<dbReference type="UniPathway" id="UPA00989"/>
<comment type="caution">
    <text evidence="10">The sequence shown here is derived from an EMBL/GenBank/DDBJ whole genome shotgun (WGS) entry which is preliminary data.</text>
</comment>
<evidence type="ECO:0000256" key="6">
    <source>
        <dbReference type="ARBA" id="ARBA00022694"/>
    </source>
</evidence>
<accession>A0A0R1VP07</accession>
<feature type="binding site" evidence="9">
    <location>
        <position position="120"/>
    </location>
    <ligand>
        <name>S-adenosyl-L-methionine</name>
        <dbReference type="ChEBI" id="CHEBI:59789"/>
    </ligand>
</feature>